<dbReference type="EMBL" id="SLWN01000008">
    <property type="protein sequence ID" value="TCO24808.1"/>
    <property type="molecule type" value="Genomic_DNA"/>
</dbReference>
<evidence type="ECO:0000313" key="3">
    <source>
        <dbReference type="EMBL" id="TCO24808.1"/>
    </source>
</evidence>
<feature type="region of interest" description="Disordered" evidence="1">
    <location>
        <begin position="28"/>
        <end position="55"/>
    </location>
</feature>
<comment type="caution">
    <text evidence="3">The sequence shown here is derived from an EMBL/GenBank/DDBJ whole genome shotgun (WGS) entry which is preliminary data.</text>
</comment>
<gene>
    <name evidence="3" type="ORF">EV652_108344</name>
</gene>
<dbReference type="Proteomes" id="UP000294508">
    <property type="component" value="Unassembled WGS sequence"/>
</dbReference>
<name>A0A4R2HB37_9ACTN</name>
<dbReference type="RefSeq" id="WP_158441235.1">
    <property type="nucleotide sequence ID" value="NZ_SLWN01000008.1"/>
</dbReference>
<keyword evidence="2" id="KW-0812">Transmembrane</keyword>
<dbReference type="AlphaFoldDB" id="A0A4R2HB37"/>
<reference evidence="3 4" key="1">
    <citation type="journal article" date="2015" name="Stand. Genomic Sci.">
        <title>Genomic Encyclopedia of Bacterial and Archaeal Type Strains, Phase III: the genomes of soil and plant-associated and newly described type strains.</title>
        <authorList>
            <person name="Whitman W.B."/>
            <person name="Woyke T."/>
            <person name="Klenk H.P."/>
            <person name="Zhou Y."/>
            <person name="Lilburn T.G."/>
            <person name="Beck B.J."/>
            <person name="De Vos P."/>
            <person name="Vandamme P."/>
            <person name="Eisen J.A."/>
            <person name="Garrity G."/>
            <person name="Hugenholtz P."/>
            <person name="Kyrpides N.C."/>
        </authorList>
    </citation>
    <scope>NUCLEOTIDE SEQUENCE [LARGE SCALE GENOMIC DNA]</scope>
    <source>
        <strain evidence="3 4">VKM Ac-2572</strain>
    </source>
</reference>
<evidence type="ECO:0000256" key="2">
    <source>
        <dbReference type="SAM" id="Phobius"/>
    </source>
</evidence>
<accession>A0A4R2HB37</accession>
<keyword evidence="4" id="KW-1185">Reference proteome</keyword>
<keyword evidence="2" id="KW-0472">Membrane</keyword>
<evidence type="ECO:0000256" key="1">
    <source>
        <dbReference type="SAM" id="MobiDB-lite"/>
    </source>
</evidence>
<organism evidence="3 4">
    <name type="scientific">Kribbella steppae</name>
    <dbReference type="NCBI Taxonomy" id="2512223"/>
    <lineage>
        <taxon>Bacteria</taxon>
        <taxon>Bacillati</taxon>
        <taxon>Actinomycetota</taxon>
        <taxon>Actinomycetes</taxon>
        <taxon>Propionibacteriales</taxon>
        <taxon>Kribbellaceae</taxon>
        <taxon>Kribbella</taxon>
    </lineage>
</organism>
<proteinExistence type="predicted"/>
<protein>
    <submittedName>
        <fullName evidence="3">Uncharacterized protein</fullName>
    </submittedName>
</protein>
<dbReference type="OrthoDB" id="9972155at2"/>
<feature type="transmembrane region" description="Helical" evidence="2">
    <location>
        <begin position="6"/>
        <end position="26"/>
    </location>
</feature>
<sequence length="55" mass="5989">MSLTDYAGIAGLIAAALLALWMLRGVRTQPPTGRHRGNPALRLPKPTRPERAARQ</sequence>
<keyword evidence="2" id="KW-1133">Transmembrane helix</keyword>
<evidence type="ECO:0000313" key="4">
    <source>
        <dbReference type="Proteomes" id="UP000294508"/>
    </source>
</evidence>